<dbReference type="Gene3D" id="3.30.300.30">
    <property type="match status" value="1"/>
</dbReference>
<accession>A0ABX6B5Q7</accession>
<dbReference type="SUPFAM" id="SSF56801">
    <property type="entry name" value="Acetyl-CoA synthetase-like"/>
    <property type="match status" value="1"/>
</dbReference>
<evidence type="ECO:0000259" key="2">
    <source>
        <dbReference type="Pfam" id="PF13193"/>
    </source>
</evidence>
<dbReference type="Gene3D" id="3.40.50.12780">
    <property type="entry name" value="N-terminal domain of ligase-like"/>
    <property type="match status" value="1"/>
</dbReference>
<dbReference type="Proteomes" id="UP000326041">
    <property type="component" value="Chromosome"/>
</dbReference>
<dbReference type="InterPro" id="IPR020845">
    <property type="entry name" value="AMP-binding_CS"/>
</dbReference>
<dbReference type="InterPro" id="IPR025110">
    <property type="entry name" value="AMP-bd_C"/>
</dbReference>
<feature type="domain" description="AMP-dependent synthetase/ligase" evidence="1">
    <location>
        <begin position="35"/>
        <end position="398"/>
    </location>
</feature>
<dbReference type="EMBL" id="CP023697">
    <property type="protein sequence ID" value="QEV09673.1"/>
    <property type="molecule type" value="Genomic_DNA"/>
</dbReference>
<reference evidence="3 4" key="1">
    <citation type="submission" date="2017-09" db="EMBL/GenBank/DDBJ databases">
        <authorList>
            <person name="Lee N."/>
            <person name="Cho B.-K."/>
        </authorList>
    </citation>
    <scope>NUCLEOTIDE SEQUENCE [LARGE SCALE GENOMIC DNA]</scope>
    <source>
        <strain evidence="3 4">ATCC 13879</strain>
    </source>
</reference>
<dbReference type="PANTHER" id="PTHR43767:SF11">
    <property type="entry name" value="MEDIUM-CHAIN-FATTY-ACID--COA LIGASE"/>
    <property type="match status" value="1"/>
</dbReference>
<protein>
    <submittedName>
        <fullName evidence="3">Fatty-acid--CoA ligase</fullName>
    </submittedName>
</protein>
<dbReference type="CDD" id="cd12119">
    <property type="entry name" value="ttLC_FACS_AlkK_like"/>
    <property type="match status" value="1"/>
</dbReference>
<dbReference type="Pfam" id="PF00501">
    <property type="entry name" value="AMP-binding"/>
    <property type="match status" value="1"/>
</dbReference>
<organism evidence="3 4">
    <name type="scientific">Streptomyces prasinus</name>
    <dbReference type="NCBI Taxonomy" id="67345"/>
    <lineage>
        <taxon>Bacteria</taxon>
        <taxon>Bacillati</taxon>
        <taxon>Actinomycetota</taxon>
        <taxon>Actinomycetes</taxon>
        <taxon>Kitasatosporales</taxon>
        <taxon>Streptomycetaceae</taxon>
        <taxon>Streptomyces</taxon>
    </lineage>
</organism>
<dbReference type="InterPro" id="IPR050237">
    <property type="entry name" value="ATP-dep_AMP-bd_enzyme"/>
</dbReference>
<dbReference type="PANTHER" id="PTHR43767">
    <property type="entry name" value="LONG-CHAIN-FATTY-ACID--COA LIGASE"/>
    <property type="match status" value="1"/>
</dbReference>
<dbReference type="RefSeq" id="WP_055604454.1">
    <property type="nucleotide sequence ID" value="NZ_CP023697.1"/>
</dbReference>
<evidence type="ECO:0000259" key="1">
    <source>
        <dbReference type="Pfam" id="PF00501"/>
    </source>
</evidence>
<dbReference type="Pfam" id="PF13193">
    <property type="entry name" value="AMP-binding_C"/>
    <property type="match status" value="1"/>
</dbReference>
<sequence>MHGLMQDRPLSLPMLMDGMEHRFSRKHVTTTQPSGTVSASYGDVAERVRRLAGVLEHLGVPAGARVGSFGWNSQRHLELYMAVPCSGRVLHTVNHRLFADDVAHIVDDAADDVLFVDRSLLDVVRPLLGRCPSVRHLVVMDDGSPAEPPADPRVHDYETLLGAARPVAAFGSIDERTAAALCYTSGTTGRPKGVLYDHRSIVLHAMTLLMADTFAIGEGDTVMPIVPMFHVNAWGLPYAALMAGANLVMPGPVMSPERLVRAMETCRVTFAAAVATVWRGILPHAGDADLSALRRAVSGGGSLPVALSRAFHEKAGIPLTSSWGMTETSPLVCSARVPGETAPSLTEDERITALAAPGPPTVLCSLRLVAEDGSPAPRDGRHRGELQVAGPTVAAAYFGGSPQDSAQDSAFTGDGWLRTGDVATIDPFGVVRIVDRTKDLVKSGGEWISSVELENEIMAMPDVLEAAVIAVPDDKWGERPLACVVPVPDAGLTAESVRRHLAGRVAKWWIPEEVIMLDALPKTASGKFAKAALRRSMTATDG</sequence>
<dbReference type="GeneID" id="95539165"/>
<keyword evidence="3" id="KW-0436">Ligase</keyword>
<evidence type="ECO:0000313" key="4">
    <source>
        <dbReference type="Proteomes" id="UP000326041"/>
    </source>
</evidence>
<dbReference type="InterPro" id="IPR000873">
    <property type="entry name" value="AMP-dep_synth/lig_dom"/>
</dbReference>
<keyword evidence="4" id="KW-1185">Reference proteome</keyword>
<dbReference type="NCBIfam" id="NF004837">
    <property type="entry name" value="PRK06187.1"/>
    <property type="match status" value="1"/>
</dbReference>
<evidence type="ECO:0000313" key="3">
    <source>
        <dbReference type="EMBL" id="QEV09673.1"/>
    </source>
</evidence>
<name>A0ABX6B5Q7_9ACTN</name>
<dbReference type="PROSITE" id="PS00455">
    <property type="entry name" value="AMP_BINDING"/>
    <property type="match status" value="1"/>
</dbReference>
<feature type="domain" description="AMP-binding enzyme C-terminal" evidence="2">
    <location>
        <begin position="452"/>
        <end position="527"/>
    </location>
</feature>
<dbReference type="GO" id="GO:0016874">
    <property type="term" value="F:ligase activity"/>
    <property type="evidence" value="ECO:0007669"/>
    <property type="project" value="UniProtKB-KW"/>
</dbReference>
<gene>
    <name evidence="3" type="ORF">CP972_32370</name>
</gene>
<dbReference type="InterPro" id="IPR042099">
    <property type="entry name" value="ANL_N_sf"/>
</dbReference>
<proteinExistence type="predicted"/>
<dbReference type="InterPro" id="IPR045851">
    <property type="entry name" value="AMP-bd_C_sf"/>
</dbReference>